<proteinExistence type="predicted"/>
<evidence type="ECO:0000313" key="3">
    <source>
        <dbReference type="Proteomes" id="UP000254640"/>
    </source>
</evidence>
<dbReference type="AlphaFoldDB" id="A0A379AE08"/>
<name>A0A379AE08_ENTAG</name>
<reference evidence="2 3" key="1">
    <citation type="submission" date="2018-06" db="EMBL/GenBank/DDBJ databases">
        <authorList>
            <consortium name="Pathogen Informatics"/>
            <person name="Doyle S."/>
        </authorList>
    </citation>
    <scope>NUCLEOTIDE SEQUENCE [LARGE SCALE GENOMIC DNA]</scope>
    <source>
        <strain evidence="2 3">NCTC9381</strain>
    </source>
</reference>
<feature type="domain" description="Bacterial Ig-like" evidence="1">
    <location>
        <begin position="8"/>
        <end position="79"/>
    </location>
</feature>
<dbReference type="Proteomes" id="UP000254640">
    <property type="component" value="Unassembled WGS sequence"/>
</dbReference>
<organism evidence="2 3">
    <name type="scientific">Enterobacter agglomerans</name>
    <name type="common">Erwinia herbicola</name>
    <name type="synonym">Pantoea agglomerans</name>
    <dbReference type="NCBI Taxonomy" id="549"/>
    <lineage>
        <taxon>Bacteria</taxon>
        <taxon>Pseudomonadati</taxon>
        <taxon>Pseudomonadota</taxon>
        <taxon>Gammaproteobacteria</taxon>
        <taxon>Enterobacterales</taxon>
        <taxon>Erwiniaceae</taxon>
        <taxon>Pantoea</taxon>
        <taxon>Pantoea agglomerans group</taxon>
    </lineage>
</organism>
<dbReference type="EMBL" id="UGSO01000001">
    <property type="protein sequence ID" value="SUB15818.1"/>
    <property type="molecule type" value="Genomic_DNA"/>
</dbReference>
<dbReference type="NCBIfam" id="NF033510">
    <property type="entry name" value="Ca_tandemer"/>
    <property type="match status" value="2"/>
</dbReference>
<dbReference type="InterPro" id="IPR013783">
    <property type="entry name" value="Ig-like_fold"/>
</dbReference>
<dbReference type="InterPro" id="IPR044016">
    <property type="entry name" value="Big_13"/>
</dbReference>
<protein>
    <recommendedName>
        <fullName evidence="1">Bacterial Ig-like domain-containing protein</fullName>
    </recommendedName>
</protein>
<accession>A0A379AE08</accession>
<evidence type="ECO:0000259" key="1">
    <source>
        <dbReference type="Pfam" id="PF19077"/>
    </source>
</evidence>
<dbReference type="Pfam" id="PF19077">
    <property type="entry name" value="Big_13"/>
    <property type="match status" value="1"/>
</dbReference>
<keyword evidence="3" id="KW-1185">Reference proteome</keyword>
<gene>
    <name evidence="2" type="ORF">NCTC9381_01712</name>
</gene>
<dbReference type="Gene3D" id="2.60.40.10">
    <property type="entry name" value="Immunoglobulins"/>
    <property type="match status" value="3"/>
</dbReference>
<evidence type="ECO:0000313" key="2">
    <source>
        <dbReference type="EMBL" id="SUB15818.1"/>
    </source>
</evidence>
<sequence length="245" mass="24817">MKASAAQTLTGTVLPGQAVSVTLGGTSYPATVDANGEWSVTIPADRLQALAQGSNPITVTVSDEAGNSTSISEPLIVDTGVPALTVNPIATDGTINEAETATDLTLQRHRYARQQRQPCAELARPMTQWLPPMAAGTATVPAANLQQLPDGRYDLNVTVTTVSGNVATTPFPVTVDTTAPDFSIAAPAGDGVLNIAEQAAGFSFSGAGSEGDRVSVTLNGMTYTGTVDGDGNWGAGCSASGALPV</sequence>